<feature type="binding site" evidence="20">
    <location>
        <position position="351"/>
    </location>
    <ligand>
        <name>UDP-N-acetyl-alpha-D-glucosamine</name>
        <dbReference type="ChEBI" id="CHEBI:57705"/>
    </ligand>
</feature>
<evidence type="ECO:0000259" key="21">
    <source>
        <dbReference type="Pfam" id="PF00483"/>
    </source>
</evidence>
<feature type="binding site" evidence="20">
    <location>
        <begin position="78"/>
        <end position="79"/>
    </location>
    <ligand>
        <name>UDP-N-acetyl-alpha-D-glucosamine</name>
        <dbReference type="ChEBI" id="CHEBI:57705"/>
    </ligand>
</feature>
<dbReference type="GO" id="GO:0000287">
    <property type="term" value="F:magnesium ion binding"/>
    <property type="evidence" value="ECO:0007669"/>
    <property type="project" value="UniProtKB-UniRule"/>
</dbReference>
<keyword evidence="12 20" id="KW-0133">Cell shape</keyword>
<feature type="binding site" evidence="20">
    <location>
        <position position="366"/>
    </location>
    <ligand>
        <name>UDP-N-acetyl-alpha-D-glucosamine</name>
        <dbReference type="ChEBI" id="CHEBI:57705"/>
    </ligand>
</feature>
<dbReference type="GO" id="GO:0000902">
    <property type="term" value="P:cell morphogenesis"/>
    <property type="evidence" value="ECO:0007669"/>
    <property type="project" value="UniProtKB-UniRule"/>
</dbReference>
<evidence type="ECO:0000256" key="13">
    <source>
        <dbReference type="ARBA" id="ARBA00022984"/>
    </source>
</evidence>
<dbReference type="UniPathway" id="UPA00113">
    <property type="reaction ID" value="UER00532"/>
</dbReference>
<evidence type="ECO:0000256" key="20">
    <source>
        <dbReference type="HAMAP-Rule" id="MF_01631"/>
    </source>
</evidence>
<gene>
    <name evidence="20" type="primary">glmU</name>
    <name evidence="22" type="ORF">SAMN04488113_10819</name>
</gene>
<dbReference type="GO" id="GO:0003977">
    <property type="term" value="F:UDP-N-acetylglucosamine diphosphorylase activity"/>
    <property type="evidence" value="ECO:0007669"/>
    <property type="project" value="UniProtKB-UniRule"/>
</dbReference>
<dbReference type="InterPro" id="IPR005882">
    <property type="entry name" value="Bifunctional_GlmU"/>
</dbReference>
<dbReference type="Pfam" id="PF00132">
    <property type="entry name" value="Hexapep"/>
    <property type="match status" value="2"/>
</dbReference>
<organism evidence="22 23">
    <name type="scientific">Alkalibacterium gilvum</name>
    <dbReference type="NCBI Taxonomy" id="1130080"/>
    <lineage>
        <taxon>Bacteria</taxon>
        <taxon>Bacillati</taxon>
        <taxon>Bacillota</taxon>
        <taxon>Bacilli</taxon>
        <taxon>Lactobacillales</taxon>
        <taxon>Carnobacteriaceae</taxon>
        <taxon>Alkalibacterium</taxon>
    </lineage>
</organism>
<feature type="binding site" evidence="20">
    <location>
        <position position="23"/>
    </location>
    <ligand>
        <name>UDP-N-acetyl-alpha-D-glucosamine</name>
        <dbReference type="ChEBI" id="CHEBI:57705"/>
    </ligand>
</feature>
<evidence type="ECO:0000256" key="18">
    <source>
        <dbReference type="ARBA" id="ARBA00048493"/>
    </source>
</evidence>
<feature type="binding site" evidence="20">
    <location>
        <position position="73"/>
    </location>
    <ligand>
        <name>UDP-N-acetyl-alpha-D-glucosamine</name>
        <dbReference type="ChEBI" id="CHEBI:57705"/>
    </ligand>
</feature>
<dbReference type="GO" id="GO:0016020">
    <property type="term" value="C:membrane"/>
    <property type="evidence" value="ECO:0007669"/>
    <property type="project" value="GOC"/>
</dbReference>
<dbReference type="CDD" id="cd02540">
    <property type="entry name" value="GT2_GlmU_N_bac"/>
    <property type="match status" value="1"/>
</dbReference>
<dbReference type="GO" id="GO:0006048">
    <property type="term" value="P:UDP-N-acetylglucosamine biosynthetic process"/>
    <property type="evidence" value="ECO:0007669"/>
    <property type="project" value="UniProtKB-UniPathway"/>
</dbReference>
<feature type="binding site" evidence="20">
    <location>
        <begin position="9"/>
        <end position="12"/>
    </location>
    <ligand>
        <name>UDP-N-acetyl-alpha-D-glucosamine</name>
        <dbReference type="ChEBI" id="CHEBI:57705"/>
    </ligand>
</feature>
<keyword evidence="8 20" id="KW-0548">Nucleotidyltransferase</keyword>
<feature type="binding site" evidence="20">
    <location>
        <position position="228"/>
    </location>
    <ligand>
        <name>Mg(2+)</name>
        <dbReference type="ChEBI" id="CHEBI:18420"/>
    </ligand>
</feature>
<feature type="region of interest" description="N-acetyltransferase" evidence="20">
    <location>
        <begin position="252"/>
        <end position="457"/>
    </location>
</feature>
<dbReference type="InterPro" id="IPR018357">
    <property type="entry name" value="Hexapep_transf_CS"/>
</dbReference>
<dbReference type="STRING" id="1130080.SAMN04488113_10819"/>
<feature type="binding site" evidence="20">
    <location>
        <begin position="386"/>
        <end position="387"/>
    </location>
    <ligand>
        <name>acetyl-CoA</name>
        <dbReference type="ChEBI" id="CHEBI:57288"/>
    </ligand>
</feature>
<name>A0A1H6SNB5_9LACT</name>
<dbReference type="InterPro" id="IPR005835">
    <property type="entry name" value="NTP_transferase_dom"/>
</dbReference>
<evidence type="ECO:0000256" key="17">
    <source>
        <dbReference type="ARBA" id="ARBA00048247"/>
    </source>
</evidence>
<keyword evidence="9 20" id="KW-0479">Metal-binding</keyword>
<feature type="binding site" evidence="20">
    <location>
        <position position="440"/>
    </location>
    <ligand>
        <name>acetyl-CoA</name>
        <dbReference type="ChEBI" id="CHEBI:57288"/>
    </ligand>
</feature>
<dbReference type="GO" id="GO:0005737">
    <property type="term" value="C:cytoplasm"/>
    <property type="evidence" value="ECO:0007669"/>
    <property type="project" value="UniProtKB-SubCell"/>
</dbReference>
<evidence type="ECO:0000256" key="15">
    <source>
        <dbReference type="ARBA" id="ARBA00023315"/>
    </source>
</evidence>
<dbReference type="EMBL" id="FNYW01000008">
    <property type="protein sequence ID" value="SEI65490.1"/>
    <property type="molecule type" value="Genomic_DNA"/>
</dbReference>
<comment type="pathway">
    <text evidence="20">Bacterial outer membrane biogenesis; LPS lipid A biosynthesis.</text>
</comment>
<evidence type="ECO:0000256" key="11">
    <source>
        <dbReference type="ARBA" id="ARBA00022842"/>
    </source>
</evidence>
<dbReference type="SUPFAM" id="SSF51161">
    <property type="entry name" value="Trimeric LpxA-like enzymes"/>
    <property type="match status" value="1"/>
</dbReference>
<dbReference type="HAMAP" id="MF_01631">
    <property type="entry name" value="GlmU"/>
    <property type="match status" value="1"/>
</dbReference>
<evidence type="ECO:0000256" key="4">
    <source>
        <dbReference type="ARBA" id="ARBA00007707"/>
    </source>
</evidence>
<dbReference type="InterPro" id="IPR050065">
    <property type="entry name" value="GlmU-like"/>
</dbReference>
<feature type="binding site" evidence="20">
    <location>
        <position position="103"/>
    </location>
    <ligand>
        <name>Mg(2+)</name>
        <dbReference type="ChEBI" id="CHEBI:18420"/>
    </ligand>
</feature>
<feature type="binding site" evidence="20">
    <location>
        <position position="170"/>
    </location>
    <ligand>
        <name>UDP-N-acetyl-alpha-D-glucosamine</name>
        <dbReference type="ChEBI" id="CHEBI:57705"/>
    </ligand>
</feature>
<dbReference type="RefSeq" id="WP_091633627.1">
    <property type="nucleotide sequence ID" value="NZ_FNYW01000008.1"/>
</dbReference>
<keyword evidence="16 20" id="KW-0961">Cell wall biogenesis/degradation</keyword>
<keyword evidence="11 20" id="KW-0460">Magnesium</keyword>
<keyword evidence="15 20" id="KW-0012">Acyltransferase</keyword>
<dbReference type="OrthoDB" id="9775031at2"/>
<dbReference type="InterPro" id="IPR038009">
    <property type="entry name" value="GlmU_C_LbH"/>
</dbReference>
<dbReference type="Gene3D" id="2.160.10.10">
    <property type="entry name" value="Hexapeptide repeat proteins"/>
    <property type="match status" value="1"/>
</dbReference>
<protein>
    <recommendedName>
        <fullName evidence="20">Bifunctional protein GlmU</fullName>
    </recommendedName>
    <domain>
        <recommendedName>
            <fullName evidence="20">UDP-N-acetylglucosamine pyrophosphorylase</fullName>
            <ecNumber evidence="20">2.7.7.23</ecNumber>
        </recommendedName>
        <alternativeName>
            <fullName evidence="20">N-acetylglucosamine-1-phosphate uridyltransferase</fullName>
        </alternativeName>
    </domain>
    <domain>
        <recommendedName>
            <fullName evidence="20">Glucosamine-1-phosphate N-acetyltransferase</fullName>
            <ecNumber evidence="20">2.3.1.157</ecNumber>
        </recommendedName>
    </domain>
</protein>
<evidence type="ECO:0000256" key="5">
    <source>
        <dbReference type="ARBA" id="ARBA00007947"/>
    </source>
</evidence>
<dbReference type="PANTHER" id="PTHR43584">
    <property type="entry name" value="NUCLEOTIDYL TRANSFERASE"/>
    <property type="match status" value="1"/>
</dbReference>
<evidence type="ECO:0000256" key="9">
    <source>
        <dbReference type="ARBA" id="ARBA00022723"/>
    </source>
</evidence>
<dbReference type="Gene3D" id="3.90.550.10">
    <property type="entry name" value="Spore Coat Polysaccharide Biosynthesis Protein SpsA, Chain A"/>
    <property type="match status" value="1"/>
</dbReference>
<evidence type="ECO:0000256" key="16">
    <source>
        <dbReference type="ARBA" id="ARBA00023316"/>
    </source>
</evidence>
<accession>A0A1H6SNB5</accession>
<dbReference type="GO" id="GO:0019134">
    <property type="term" value="F:glucosamine-1-phosphate N-acetyltransferase activity"/>
    <property type="evidence" value="ECO:0007669"/>
    <property type="project" value="UniProtKB-UniRule"/>
</dbReference>
<comment type="catalytic activity">
    <reaction evidence="17 20">
        <text>alpha-D-glucosamine 1-phosphate + acetyl-CoA = N-acetyl-alpha-D-glucosamine 1-phosphate + CoA + H(+)</text>
        <dbReference type="Rhea" id="RHEA:13725"/>
        <dbReference type="ChEBI" id="CHEBI:15378"/>
        <dbReference type="ChEBI" id="CHEBI:57287"/>
        <dbReference type="ChEBI" id="CHEBI:57288"/>
        <dbReference type="ChEBI" id="CHEBI:57776"/>
        <dbReference type="ChEBI" id="CHEBI:58516"/>
        <dbReference type="EC" id="2.3.1.157"/>
    </reaction>
</comment>
<feature type="binding site" evidence="20">
    <location>
        <position position="140"/>
    </location>
    <ligand>
        <name>UDP-N-acetyl-alpha-D-glucosamine</name>
        <dbReference type="ChEBI" id="CHEBI:57705"/>
    </ligand>
</feature>
<evidence type="ECO:0000313" key="23">
    <source>
        <dbReference type="Proteomes" id="UP000198564"/>
    </source>
</evidence>
<dbReference type="UniPathway" id="UPA00973"/>
<dbReference type="SUPFAM" id="SSF53448">
    <property type="entry name" value="Nucleotide-diphospho-sugar transferases"/>
    <property type="match status" value="1"/>
</dbReference>
<keyword evidence="13 20" id="KW-0573">Peptidoglycan synthesis</keyword>
<dbReference type="PANTHER" id="PTHR43584:SF3">
    <property type="entry name" value="BIFUNCTIONAL PROTEIN GLMU"/>
    <property type="match status" value="1"/>
</dbReference>
<dbReference type="Proteomes" id="UP000198564">
    <property type="component" value="Unassembled WGS sequence"/>
</dbReference>
<dbReference type="InterPro" id="IPR011004">
    <property type="entry name" value="Trimer_LpxA-like_sf"/>
</dbReference>
<evidence type="ECO:0000256" key="6">
    <source>
        <dbReference type="ARBA" id="ARBA00022490"/>
    </source>
</evidence>
<dbReference type="Pfam" id="PF00483">
    <property type="entry name" value="NTP_transferase"/>
    <property type="match status" value="1"/>
</dbReference>
<evidence type="ECO:0000256" key="12">
    <source>
        <dbReference type="ARBA" id="ARBA00022960"/>
    </source>
</evidence>
<comment type="pathway">
    <text evidence="2 20">Nucleotide-sugar biosynthesis; UDP-N-acetyl-alpha-D-glucosamine biosynthesis; N-acetyl-alpha-D-glucosamine 1-phosphate from alpha-D-glucosamine 6-phosphate (route II): step 2/2.</text>
</comment>
<comment type="similarity">
    <text evidence="5 20">In the N-terminal section; belongs to the N-acetylglucosamine-1-phosphate uridyltransferase family.</text>
</comment>
<reference evidence="23" key="1">
    <citation type="submission" date="2016-10" db="EMBL/GenBank/DDBJ databases">
        <authorList>
            <person name="Varghese N."/>
            <person name="Submissions S."/>
        </authorList>
    </citation>
    <scope>NUCLEOTIDE SEQUENCE [LARGE SCALE GENOMIC DNA]</scope>
    <source>
        <strain evidence="23">DSM 25751</strain>
    </source>
</reference>
<dbReference type="PROSITE" id="PS00101">
    <property type="entry name" value="HEXAPEP_TRANSFERASES"/>
    <property type="match status" value="1"/>
</dbReference>
<dbReference type="CDD" id="cd03353">
    <property type="entry name" value="LbH_GlmU_C"/>
    <property type="match status" value="1"/>
</dbReference>
<dbReference type="AlphaFoldDB" id="A0A1H6SNB5"/>
<dbReference type="GO" id="GO:0008360">
    <property type="term" value="P:regulation of cell shape"/>
    <property type="evidence" value="ECO:0007669"/>
    <property type="project" value="UniProtKB-KW"/>
</dbReference>
<evidence type="ECO:0000256" key="2">
    <source>
        <dbReference type="ARBA" id="ARBA00005166"/>
    </source>
</evidence>
<feature type="binding site" evidence="20">
    <location>
        <position position="155"/>
    </location>
    <ligand>
        <name>UDP-N-acetyl-alpha-D-glucosamine</name>
        <dbReference type="ChEBI" id="CHEBI:57705"/>
    </ligand>
</feature>
<sequence length="457" mass="50100">MTKRFAVVLAAGQGTRMKSKLYKVMHPVMGKPMVEHVVDQAKAANIDNIVTVTGVGAETVQECLGDKSEYVLQKEQLGTAHAVLQAEPLLKNEEGTTLVICGDTPLLTEETLEGLMKHHESNGAKATVLTAHADDPFGYGRVIRDEDGTVLKIVEQKDASEKEQAVKEINTGTYCFDNQMLFKALNQVGNDNVQGEYYLPDVIEILKDKQELVSAYQLTHKEEALGVNDRVALSKANRLMKNRINEQHMRNGVTMIDPDQTYIERDVKIGQDTVIEPGVYLKGKTIIGEDCMIGAHSIIVDSTIHSDVQVKSSLIEGSVMENHSDIGPNSHLRPESIIKEAAHIGNYVEIKKATIGEETKVGHLTYVGDATLGKNINLGCGTVFVNYDGKNKHHINVGDNSFIGCNANLIAPVDIEENTYVAAGSTITDNVPAESLAIARSRQTNKLDYHKKSRNKE</sequence>
<evidence type="ECO:0000256" key="1">
    <source>
        <dbReference type="ARBA" id="ARBA00004496"/>
    </source>
</evidence>
<comment type="pathway">
    <text evidence="3 20">Nucleotide-sugar biosynthesis; UDP-N-acetyl-alpha-D-glucosamine biosynthesis; UDP-N-acetyl-alpha-D-glucosamine from N-acetyl-alpha-D-glucosamine 1-phosphate: step 1/1.</text>
</comment>
<feature type="binding site" evidence="20">
    <location>
        <position position="423"/>
    </location>
    <ligand>
        <name>acetyl-CoA</name>
        <dbReference type="ChEBI" id="CHEBI:57288"/>
    </ligand>
</feature>
<feature type="binding site" evidence="20">
    <location>
        <position position="228"/>
    </location>
    <ligand>
        <name>UDP-N-acetyl-alpha-D-glucosamine</name>
        <dbReference type="ChEBI" id="CHEBI:57705"/>
    </ligand>
</feature>
<evidence type="ECO:0000256" key="14">
    <source>
        <dbReference type="ARBA" id="ARBA00023268"/>
    </source>
</evidence>
<dbReference type="GO" id="GO:0009245">
    <property type="term" value="P:lipid A biosynthetic process"/>
    <property type="evidence" value="ECO:0007669"/>
    <property type="project" value="UniProtKB-UniRule"/>
</dbReference>
<keyword evidence="10 20" id="KW-0677">Repeat</keyword>
<dbReference type="GO" id="GO:0071555">
    <property type="term" value="P:cell wall organization"/>
    <property type="evidence" value="ECO:0007669"/>
    <property type="project" value="UniProtKB-KW"/>
</dbReference>
<dbReference type="EC" id="2.3.1.157" evidence="20"/>
<feature type="binding site" evidence="20">
    <location>
        <position position="377"/>
    </location>
    <ligand>
        <name>UDP-N-acetyl-alpha-D-glucosamine</name>
        <dbReference type="ChEBI" id="CHEBI:57705"/>
    </ligand>
</feature>
<feature type="active site" description="Proton acceptor" evidence="20">
    <location>
        <position position="363"/>
    </location>
</feature>
<comment type="function">
    <text evidence="19 20">Catalyzes the last two sequential reactions in the de novo biosynthetic pathway for UDP-N-acetylglucosamine (UDP-GlcNAc). The C-terminal domain catalyzes the transfer of acetyl group from acetyl coenzyme A to glucosamine-1-phosphate (GlcN-1-P) to produce N-acetylglucosamine-1-phosphate (GlcNAc-1-P), which is converted into UDP-GlcNAc by the transfer of uridine 5-monophosphate (from uridine 5-triphosphate), a reaction catalyzed by the N-terminal domain.</text>
</comment>
<evidence type="ECO:0000256" key="8">
    <source>
        <dbReference type="ARBA" id="ARBA00022695"/>
    </source>
</evidence>
<proteinExistence type="inferred from homology"/>
<comment type="catalytic activity">
    <reaction evidence="18 20">
        <text>N-acetyl-alpha-D-glucosamine 1-phosphate + UTP + H(+) = UDP-N-acetyl-alpha-D-glucosamine + diphosphate</text>
        <dbReference type="Rhea" id="RHEA:13509"/>
        <dbReference type="ChEBI" id="CHEBI:15378"/>
        <dbReference type="ChEBI" id="CHEBI:33019"/>
        <dbReference type="ChEBI" id="CHEBI:46398"/>
        <dbReference type="ChEBI" id="CHEBI:57705"/>
        <dbReference type="ChEBI" id="CHEBI:57776"/>
        <dbReference type="EC" id="2.7.7.23"/>
    </reaction>
</comment>
<comment type="similarity">
    <text evidence="4 20">In the C-terminal section; belongs to the transferase hexapeptide repeat family.</text>
</comment>
<keyword evidence="14 20" id="KW-0511">Multifunctional enzyme</keyword>
<comment type="cofactor">
    <cofactor evidence="20">
        <name>Mg(2+)</name>
        <dbReference type="ChEBI" id="CHEBI:18420"/>
    </cofactor>
    <text evidence="20">Binds 1 Mg(2+) ion per subunit.</text>
</comment>
<evidence type="ECO:0000256" key="19">
    <source>
        <dbReference type="ARBA" id="ARBA00049628"/>
    </source>
</evidence>
<dbReference type="NCBIfam" id="NF010934">
    <property type="entry name" value="PRK14354.1"/>
    <property type="match status" value="1"/>
</dbReference>
<keyword evidence="6 20" id="KW-0963">Cytoplasm</keyword>
<evidence type="ECO:0000256" key="10">
    <source>
        <dbReference type="ARBA" id="ARBA00022737"/>
    </source>
</evidence>
<dbReference type="GO" id="GO:0009252">
    <property type="term" value="P:peptidoglycan biosynthetic process"/>
    <property type="evidence" value="ECO:0007669"/>
    <property type="project" value="UniProtKB-UniRule"/>
</dbReference>
<evidence type="ECO:0000256" key="7">
    <source>
        <dbReference type="ARBA" id="ARBA00022679"/>
    </source>
</evidence>
<dbReference type="InterPro" id="IPR029044">
    <property type="entry name" value="Nucleotide-diphossugar_trans"/>
</dbReference>
<dbReference type="EC" id="2.7.7.23" evidence="20"/>
<feature type="binding site" evidence="20">
    <location>
        <position position="333"/>
    </location>
    <ligand>
        <name>UDP-N-acetyl-alpha-D-glucosamine</name>
        <dbReference type="ChEBI" id="CHEBI:57705"/>
    </ligand>
</feature>
<comment type="subcellular location">
    <subcellularLocation>
        <location evidence="1 20">Cytoplasm</location>
    </subcellularLocation>
</comment>
<keyword evidence="7 20" id="KW-0808">Transferase</keyword>
<dbReference type="NCBIfam" id="TIGR01173">
    <property type="entry name" value="glmU"/>
    <property type="match status" value="1"/>
</dbReference>
<evidence type="ECO:0000256" key="3">
    <source>
        <dbReference type="ARBA" id="ARBA00005208"/>
    </source>
</evidence>
<dbReference type="InterPro" id="IPR001451">
    <property type="entry name" value="Hexapep"/>
</dbReference>
<comment type="caution">
    <text evidence="20">Lacks conserved residue(s) required for the propagation of feature annotation.</text>
</comment>
<feature type="region of interest" description="Linker" evidence="20">
    <location>
        <begin position="231"/>
        <end position="251"/>
    </location>
</feature>
<keyword evidence="23" id="KW-1185">Reference proteome</keyword>
<comment type="subunit">
    <text evidence="20">Homotrimer.</text>
</comment>
<evidence type="ECO:0000313" key="22">
    <source>
        <dbReference type="EMBL" id="SEI65490.1"/>
    </source>
</evidence>
<feature type="domain" description="Nucleotidyl transferase" evidence="21">
    <location>
        <begin position="6"/>
        <end position="215"/>
    </location>
</feature>
<feature type="region of interest" description="Pyrophosphorylase" evidence="20">
    <location>
        <begin position="1"/>
        <end position="230"/>
    </location>
</feature>